<dbReference type="Proteomes" id="UP000001407">
    <property type="component" value="Chromosome"/>
</dbReference>
<dbReference type="PROSITE" id="PS51831">
    <property type="entry name" value="HD"/>
    <property type="match status" value="1"/>
</dbReference>
<dbReference type="Pfam" id="PF01966">
    <property type="entry name" value="HD"/>
    <property type="match status" value="1"/>
</dbReference>
<dbReference type="NCBIfam" id="NF007515">
    <property type="entry name" value="PRK10119.1"/>
    <property type="match status" value="1"/>
</dbReference>
<reference evidence="2 3" key="1">
    <citation type="journal article" date="2010" name="PLoS ONE">
        <title>Complete genome sequence and comparative metabolic profiling of the prototypical enteroaggregative Escherichia coli strain 042.</title>
        <authorList>
            <person name="Chaudhuri R.R."/>
            <person name="Sebaihia M."/>
            <person name="Hobman J.L."/>
            <person name="Webber M.A."/>
            <person name="Leyton D.L."/>
            <person name="Goldberg M.D."/>
            <person name="Cunningham A.F."/>
            <person name="Scott-Tucker A."/>
            <person name="Ferguson P.R."/>
            <person name="Thomas C.M."/>
            <person name="Frankel G."/>
            <person name="Tang C.M."/>
            <person name="Dudley E.G."/>
            <person name="Roberts I.S."/>
            <person name="Rasko D.A."/>
            <person name="Pallen M.J."/>
            <person name="Parkhill J."/>
            <person name="Nataro J.P."/>
            <person name="Thomson N.R."/>
            <person name="Henderson I.R."/>
        </authorList>
    </citation>
    <scope>NUCLEOTIDE SEQUENCE [LARGE SCALE GENOMIC DNA]</scope>
    <source>
        <strain evidence="3">042 / EAEC</strain>
    </source>
</reference>
<evidence type="ECO:0000259" key="1">
    <source>
        <dbReference type="PROSITE" id="PS51831"/>
    </source>
</evidence>
<evidence type="ECO:0000313" key="3">
    <source>
        <dbReference type="Proteomes" id="UP000001407"/>
    </source>
</evidence>
<name>D3GXL0_ECO44</name>
<evidence type="ECO:0000313" key="2">
    <source>
        <dbReference type="EMBL" id="CBG34944.1"/>
    </source>
</evidence>
<dbReference type="SUPFAM" id="SSF109604">
    <property type="entry name" value="HD-domain/PDEase-like"/>
    <property type="match status" value="1"/>
</dbReference>
<dbReference type="PANTHER" id="PTHR33594:SF1">
    <property type="entry name" value="HD_PDEASE DOMAIN-CONTAINING PROTEIN"/>
    <property type="match status" value="1"/>
</dbReference>
<protein>
    <submittedName>
        <fullName evidence="2">Phosphohydrolase</fullName>
    </submittedName>
</protein>
<organism evidence="2 3">
    <name type="scientific">Escherichia coli O44:H18 (strain 042 / EAEC)</name>
    <dbReference type="NCBI Taxonomy" id="216592"/>
    <lineage>
        <taxon>Bacteria</taxon>
        <taxon>Pseudomonadati</taxon>
        <taxon>Pseudomonadota</taxon>
        <taxon>Gammaproteobacteria</taxon>
        <taxon>Enterobacterales</taxon>
        <taxon>Enterobacteriaceae</taxon>
        <taxon>Escherichia</taxon>
    </lineage>
</organism>
<gene>
    <name evidence="2" type="ordered locus">EC042_2119</name>
</gene>
<dbReference type="Gene3D" id="1.10.3210.50">
    <property type="match status" value="1"/>
</dbReference>
<dbReference type="CDD" id="cd00077">
    <property type="entry name" value="HDc"/>
    <property type="match status" value="1"/>
</dbReference>
<dbReference type="AlphaFoldDB" id="D3GXL0"/>
<proteinExistence type="predicted"/>
<dbReference type="PATRIC" id="fig|216592.3.peg.2208"/>
<sequence length="240" mass="26853">MRLFGNGARMDLQHWQAQFENWLKNHHQHQDAAHDVCHFRRVWATAQKLAADDDVDMLVILTACYFHDIVSLAKNHPQRQRSSILAAEETRRLLREEFVQFPAEKIEAVCHAIAAHSFSAQIDPLTTEAKIVQDADRLEALGAIGLARVFAVSGALGVALFDGEDPFAQHRPLDDKSYALDHFQTKLLKLPQTMQTARGKQLAQHNAQFLVEFMAKLSAELAGENEGVDHKVIDAFSPAG</sequence>
<dbReference type="SMART" id="SM00471">
    <property type="entry name" value="HDc"/>
    <property type="match status" value="1"/>
</dbReference>
<dbReference type="InterPro" id="IPR003607">
    <property type="entry name" value="HD/PDEase_dom"/>
</dbReference>
<accession>D3GXL0</accession>
<feature type="domain" description="HD" evidence="1">
    <location>
        <begin position="35"/>
        <end position="141"/>
    </location>
</feature>
<dbReference type="InterPro" id="IPR006674">
    <property type="entry name" value="HD_domain"/>
</dbReference>
<dbReference type="PANTHER" id="PTHR33594">
    <property type="entry name" value="SUPERFAMILY HYDROLASE, PUTATIVE (AFU_ORTHOLOGUE AFUA_1G03035)-RELATED"/>
    <property type="match status" value="1"/>
</dbReference>
<dbReference type="EMBL" id="FN554766">
    <property type="protein sequence ID" value="CBG34944.1"/>
    <property type="molecule type" value="Genomic_DNA"/>
</dbReference>
<dbReference type="KEGG" id="elo:EC042_2119"/>
<dbReference type="HOGENOM" id="CLU_036524_3_0_6"/>